<evidence type="ECO:0000256" key="1">
    <source>
        <dbReference type="SAM" id="Phobius"/>
    </source>
</evidence>
<dbReference type="RefSeq" id="WP_160592571.1">
    <property type="nucleotide sequence ID" value="NZ_CP047895.1"/>
</dbReference>
<name>A0A7Z2S9D0_9SPHN</name>
<feature type="transmembrane region" description="Helical" evidence="1">
    <location>
        <begin position="366"/>
        <end position="396"/>
    </location>
</feature>
<gene>
    <name evidence="2" type="ORF">GVO57_07120</name>
</gene>
<feature type="transmembrane region" description="Helical" evidence="1">
    <location>
        <begin position="296"/>
        <end position="314"/>
    </location>
</feature>
<dbReference type="Proteomes" id="UP000464468">
    <property type="component" value="Chromosome"/>
</dbReference>
<accession>A0A7Z2S9D0</accession>
<protein>
    <submittedName>
        <fullName evidence="2">Uncharacterized protein</fullName>
    </submittedName>
</protein>
<proteinExistence type="predicted"/>
<keyword evidence="1" id="KW-1133">Transmembrane helix</keyword>
<dbReference type="KEGG" id="schy:GVO57_07120"/>
<feature type="transmembrane region" description="Helical" evidence="1">
    <location>
        <begin position="326"/>
        <end position="346"/>
    </location>
</feature>
<dbReference type="EMBL" id="CP047895">
    <property type="protein sequence ID" value="QHL90644.1"/>
    <property type="molecule type" value="Genomic_DNA"/>
</dbReference>
<keyword evidence="1" id="KW-0812">Transmembrane</keyword>
<sequence length="406" mass="42164">MHGPTAGLIIANEEADDAPGLRAELSVTGQSVVEHQARLLARAGLRHIVIHAERLTAGLAAAVDRLRRDGLAVDIARSVADLADRIGPDARVLLIADALVTEPAAATALLRLPGPAILTLPNQPQYHAHELIDPGARWAGVMLTDQAAIRQTAQMLGDWDFCSTLLRRAVQAHAAQVDAAALAPMPLFMAATDAGAALAAEGALAARAVQHPTGLVDRHLFAPLVGRLAAPAMAARIDPAWLRLGMVTAWLAAALLALAGWPGAGLTLMMAAAPCWSLARHLAALGQRSGGTDARWTLVRGGAAALALLALGWVRSGGATGLAAGWTPLALALFILGLVAALISHVHWLGPPPRRPLWLAEPDNMIWLIAPFAAAGWWEAGLIALAGHALASLLAVQRMAAPARAH</sequence>
<reference evidence="2 3" key="1">
    <citation type="submission" date="2020-01" db="EMBL/GenBank/DDBJ databases">
        <title>Sphingomonas sp. C33 whole genome sequece.</title>
        <authorList>
            <person name="Park C."/>
        </authorList>
    </citation>
    <scope>NUCLEOTIDE SEQUENCE [LARGE SCALE GENOMIC DNA]</scope>
    <source>
        <strain evidence="2 3">C33</strain>
    </source>
</reference>
<keyword evidence="1" id="KW-0472">Membrane</keyword>
<organism evidence="2 3">
    <name type="scientific">Sphingomonas changnyeongensis</name>
    <dbReference type="NCBI Taxonomy" id="2698679"/>
    <lineage>
        <taxon>Bacteria</taxon>
        <taxon>Pseudomonadati</taxon>
        <taxon>Pseudomonadota</taxon>
        <taxon>Alphaproteobacteria</taxon>
        <taxon>Sphingomonadales</taxon>
        <taxon>Sphingomonadaceae</taxon>
        <taxon>Sphingomonas</taxon>
    </lineage>
</organism>
<feature type="transmembrane region" description="Helical" evidence="1">
    <location>
        <begin position="240"/>
        <end position="261"/>
    </location>
</feature>
<dbReference type="AlphaFoldDB" id="A0A7Z2S9D0"/>
<evidence type="ECO:0000313" key="2">
    <source>
        <dbReference type="EMBL" id="QHL90644.1"/>
    </source>
</evidence>
<evidence type="ECO:0000313" key="3">
    <source>
        <dbReference type="Proteomes" id="UP000464468"/>
    </source>
</evidence>
<keyword evidence="3" id="KW-1185">Reference proteome</keyword>